<sequence>MWIDYEMIMNCLMNIRK</sequence>
<accession>A0A7J9EEX0</accession>
<dbReference type="AlphaFoldDB" id="A0A7J9EEX0"/>
<proteinExistence type="predicted"/>
<dbReference type="Proteomes" id="UP000593568">
    <property type="component" value="Unassembled WGS sequence"/>
</dbReference>
<evidence type="ECO:0000313" key="1">
    <source>
        <dbReference type="EMBL" id="MBA0771592.1"/>
    </source>
</evidence>
<keyword evidence="2" id="KW-1185">Reference proteome</keyword>
<evidence type="ECO:0000313" key="2">
    <source>
        <dbReference type="Proteomes" id="UP000593568"/>
    </source>
</evidence>
<organism evidence="1 2">
    <name type="scientific">Gossypium trilobum</name>
    <dbReference type="NCBI Taxonomy" id="34281"/>
    <lineage>
        <taxon>Eukaryota</taxon>
        <taxon>Viridiplantae</taxon>
        <taxon>Streptophyta</taxon>
        <taxon>Embryophyta</taxon>
        <taxon>Tracheophyta</taxon>
        <taxon>Spermatophyta</taxon>
        <taxon>Magnoliopsida</taxon>
        <taxon>eudicotyledons</taxon>
        <taxon>Gunneridae</taxon>
        <taxon>Pentapetalae</taxon>
        <taxon>rosids</taxon>
        <taxon>malvids</taxon>
        <taxon>Malvales</taxon>
        <taxon>Malvaceae</taxon>
        <taxon>Malvoideae</taxon>
        <taxon>Gossypium</taxon>
    </lineage>
</organism>
<dbReference type="EMBL" id="JABEZW010000008">
    <property type="protein sequence ID" value="MBA0771592.1"/>
    <property type="molecule type" value="Genomic_DNA"/>
</dbReference>
<reference evidence="1 2" key="1">
    <citation type="journal article" date="2019" name="Genome Biol. Evol.">
        <title>Insights into the evolution of the New World diploid cottons (Gossypium, subgenus Houzingenia) based on genome sequencing.</title>
        <authorList>
            <person name="Grover C.E."/>
            <person name="Arick M.A. 2nd"/>
            <person name="Thrash A."/>
            <person name="Conover J.L."/>
            <person name="Sanders W.S."/>
            <person name="Peterson D.G."/>
            <person name="Frelichowski J.E."/>
            <person name="Scheffler J.A."/>
            <person name="Scheffler B.E."/>
            <person name="Wendel J.F."/>
        </authorList>
    </citation>
    <scope>NUCLEOTIDE SEQUENCE [LARGE SCALE GENOMIC DNA]</scope>
    <source>
        <strain evidence="1">8</strain>
        <tissue evidence="1">Leaf</tissue>
    </source>
</reference>
<protein>
    <submittedName>
        <fullName evidence="1">Uncharacterized protein</fullName>
    </submittedName>
</protein>
<gene>
    <name evidence="1" type="ORF">Gotri_007086</name>
</gene>
<comment type="caution">
    <text evidence="1">The sequence shown here is derived from an EMBL/GenBank/DDBJ whole genome shotgun (WGS) entry which is preliminary data.</text>
</comment>
<name>A0A7J9EEX0_9ROSI</name>